<dbReference type="InterPro" id="IPR021476">
    <property type="entry name" value="Egh16-like"/>
</dbReference>
<accession>A0A9P4JV50</accession>
<proteinExistence type="predicted"/>
<evidence type="ECO:0000313" key="2">
    <source>
        <dbReference type="Proteomes" id="UP000800093"/>
    </source>
</evidence>
<dbReference type="OrthoDB" id="5418436at2759"/>
<keyword evidence="2" id="KW-1185">Reference proteome</keyword>
<dbReference type="Proteomes" id="UP000800093">
    <property type="component" value="Unassembled WGS sequence"/>
</dbReference>
<dbReference type="PANTHER" id="PTHR34618:SF4">
    <property type="entry name" value="CAS1"/>
    <property type="match status" value="1"/>
</dbReference>
<evidence type="ECO:0000313" key="1">
    <source>
        <dbReference type="EMBL" id="KAF2257497.1"/>
    </source>
</evidence>
<organism evidence="1 2">
    <name type="scientific">Lojkania enalia</name>
    <dbReference type="NCBI Taxonomy" id="147567"/>
    <lineage>
        <taxon>Eukaryota</taxon>
        <taxon>Fungi</taxon>
        <taxon>Dikarya</taxon>
        <taxon>Ascomycota</taxon>
        <taxon>Pezizomycotina</taxon>
        <taxon>Dothideomycetes</taxon>
        <taxon>Pleosporomycetidae</taxon>
        <taxon>Pleosporales</taxon>
        <taxon>Pleosporales incertae sedis</taxon>
        <taxon>Lojkania</taxon>
    </lineage>
</organism>
<dbReference type="PANTHER" id="PTHR34618">
    <property type="entry name" value="SURFACE PROTEIN MAS1, PUTATIVE-RELATED"/>
    <property type="match status" value="1"/>
</dbReference>
<dbReference type="AlphaFoldDB" id="A0A9P4JV50"/>
<sequence length="103" mass="10978">MLWSPDVPGNDGNINADGTVPKKLKVRRGLMRRSAQNVNMDFPFEIRVPANVTCEGVVMGIEAVCFMKIANSNSAGPFGGVIAFQMADAPSVNGTGVGMTFRM</sequence>
<comment type="caution">
    <text evidence="1">The sequence shown here is derived from an EMBL/GenBank/DDBJ whole genome shotgun (WGS) entry which is preliminary data.</text>
</comment>
<name>A0A9P4JV50_9PLEO</name>
<protein>
    <submittedName>
        <fullName evidence="1">Uncharacterized protein</fullName>
    </submittedName>
</protein>
<gene>
    <name evidence="1" type="ORF">CC78DRAFT_538489</name>
</gene>
<dbReference type="EMBL" id="ML987004">
    <property type="protein sequence ID" value="KAF2257497.1"/>
    <property type="molecule type" value="Genomic_DNA"/>
</dbReference>
<dbReference type="Pfam" id="PF11327">
    <property type="entry name" value="Egh16-like"/>
    <property type="match status" value="1"/>
</dbReference>
<reference evidence="2" key="1">
    <citation type="journal article" date="2020" name="Stud. Mycol.">
        <title>101 Dothideomycetes genomes: A test case for predicting lifestyles and emergence of pathogens.</title>
        <authorList>
            <person name="Haridas S."/>
            <person name="Albert R."/>
            <person name="Binder M."/>
            <person name="Bloem J."/>
            <person name="LaButti K."/>
            <person name="Salamov A."/>
            <person name="Andreopoulos B."/>
            <person name="Baker S."/>
            <person name="Barry K."/>
            <person name="Bills G."/>
            <person name="Bluhm B."/>
            <person name="Cannon C."/>
            <person name="Castanera R."/>
            <person name="Culley D."/>
            <person name="Daum C."/>
            <person name="Ezra D."/>
            <person name="Gonzalez J."/>
            <person name="Henrissat B."/>
            <person name="Kuo A."/>
            <person name="Liang C."/>
            <person name="Lipzen A."/>
            <person name="Lutzoni F."/>
            <person name="Magnuson J."/>
            <person name="Mondo S."/>
            <person name="Nolan M."/>
            <person name="Ohm R."/>
            <person name="Pangilinan J."/>
            <person name="Park H.-J."/>
            <person name="Ramirez L."/>
            <person name="Alfaro M."/>
            <person name="Sun H."/>
            <person name="Tritt A."/>
            <person name="Yoshinaga Y."/>
            <person name="Zwiers L.-H."/>
            <person name="Turgeon B."/>
            <person name="Goodwin S."/>
            <person name="Spatafora J."/>
            <person name="Crous P."/>
            <person name="Grigoriev I."/>
        </authorList>
    </citation>
    <scope>NUCLEOTIDE SEQUENCE [LARGE SCALE GENOMIC DNA]</scope>
    <source>
        <strain evidence="2">CBS 304.66</strain>
    </source>
</reference>